<gene>
    <name evidence="1" type="ORF">H8S62_03535</name>
</gene>
<dbReference type="NCBIfam" id="TIGR01560">
    <property type="entry name" value="put_DNA_pack"/>
    <property type="match status" value="1"/>
</dbReference>
<evidence type="ECO:0000313" key="1">
    <source>
        <dbReference type="EMBL" id="MBC5736081.1"/>
    </source>
</evidence>
<evidence type="ECO:0000313" key="2">
    <source>
        <dbReference type="Proteomes" id="UP000607645"/>
    </source>
</evidence>
<dbReference type="AlphaFoldDB" id="A0A8J6JAY9"/>
<accession>A0A8J6JAY9</accession>
<dbReference type="Proteomes" id="UP000607645">
    <property type="component" value="Unassembled WGS sequence"/>
</dbReference>
<reference evidence="1" key="1">
    <citation type="submission" date="2020-08" db="EMBL/GenBank/DDBJ databases">
        <title>Genome public.</title>
        <authorList>
            <person name="Liu C."/>
            <person name="Sun Q."/>
        </authorList>
    </citation>
    <scope>NUCLEOTIDE SEQUENCE</scope>
    <source>
        <strain evidence="1">NSJ-52</strain>
    </source>
</reference>
<comment type="caution">
    <text evidence="1">The sequence shown here is derived from an EMBL/GenBank/DDBJ whole genome shotgun (WGS) entry which is preliminary data.</text>
</comment>
<name>A0A8J6JAY9_9FIRM</name>
<dbReference type="InterPro" id="IPR006450">
    <property type="entry name" value="Phage_HK97_gp6-like"/>
</dbReference>
<proteinExistence type="predicted"/>
<keyword evidence="2" id="KW-1185">Reference proteome</keyword>
<dbReference type="CDD" id="cd08054">
    <property type="entry name" value="gp6"/>
    <property type="match status" value="1"/>
</dbReference>
<dbReference type="EMBL" id="JACOPQ010000002">
    <property type="protein sequence ID" value="MBC5736081.1"/>
    <property type="molecule type" value="Genomic_DNA"/>
</dbReference>
<sequence>MSMGAAGLTAEELAAAKAYLRVEGEEDDAVVTACVLAAREYLAGAGVALPPAEHPRRALYDLAAHAIALGSYDLRDPVLTGSVAENPQLRRTVVQLKLTEPQG</sequence>
<protein>
    <submittedName>
        <fullName evidence="1">Phage gp6-like head-tail connector protein</fullName>
    </submittedName>
</protein>
<organism evidence="1 2">
    <name type="scientific">Lawsonibacter faecis</name>
    <dbReference type="NCBI Taxonomy" id="2763052"/>
    <lineage>
        <taxon>Bacteria</taxon>
        <taxon>Bacillati</taxon>
        <taxon>Bacillota</taxon>
        <taxon>Clostridia</taxon>
        <taxon>Eubacteriales</taxon>
        <taxon>Oscillospiraceae</taxon>
        <taxon>Lawsonibacter</taxon>
    </lineage>
</organism>